<dbReference type="eggNOG" id="COG0834">
    <property type="taxonomic scope" value="Bacteria"/>
</dbReference>
<dbReference type="EMBL" id="DF820467">
    <property type="protein sequence ID" value="GAK58126.1"/>
    <property type="molecule type" value="Genomic_DNA"/>
</dbReference>
<dbReference type="HOGENOM" id="CLU_1324499_0_0_0"/>
<sequence>MKKIGLCILLLFVPWMVLAEELPVVCQEFAPYNYLDKDGNVTGASYEIVVEALKRMNFEPNVKLLPLNRAYETAASGKAAMLFTFSKNPEREKELFFSDGIIYIEVVFFKRKSDNITWNMLEDVKDYRIGYVDGYYYGSTFMEALQQKKFNKTDAIPASETVDYQQLTKLTNNRIDLAVCPKTQCTRIIKMYSPELDGVDYIDKSIGPVREFYAGFSKKWPNAEALRDQFNEELKKLIAEGTRDNIFKKYDIAVPENK</sequence>
<name>A0A081C0M1_VECG1</name>
<evidence type="ECO:0000259" key="1">
    <source>
        <dbReference type="SMART" id="SM00062"/>
    </source>
</evidence>
<reference evidence="2" key="1">
    <citation type="journal article" date="2015" name="PeerJ">
        <title>First genomic representation of candidate bacterial phylum KSB3 points to enhanced environmental sensing as a trigger of wastewater bulking.</title>
        <authorList>
            <person name="Sekiguchi Y."/>
            <person name="Ohashi A."/>
            <person name="Parks D.H."/>
            <person name="Yamauchi T."/>
            <person name="Tyson G.W."/>
            <person name="Hugenholtz P."/>
        </authorList>
    </citation>
    <scope>NUCLEOTIDE SEQUENCE [LARGE SCALE GENOMIC DNA]</scope>
</reference>
<dbReference type="PANTHER" id="PTHR38834">
    <property type="entry name" value="PERIPLASMIC SUBSTRATE BINDING PROTEIN FAMILY 3"/>
    <property type="match status" value="1"/>
</dbReference>
<proteinExistence type="predicted"/>
<dbReference type="SMART" id="SM00062">
    <property type="entry name" value="PBPb"/>
    <property type="match status" value="1"/>
</dbReference>
<dbReference type="Pfam" id="PF00497">
    <property type="entry name" value="SBP_bac_3"/>
    <property type="match status" value="1"/>
</dbReference>
<dbReference type="InterPro" id="IPR001638">
    <property type="entry name" value="Solute-binding_3/MltF_N"/>
</dbReference>
<gene>
    <name evidence="2" type="ORF">U27_05099</name>
</gene>
<dbReference type="Proteomes" id="UP000030661">
    <property type="component" value="Unassembled WGS sequence"/>
</dbReference>
<dbReference type="SUPFAM" id="SSF53850">
    <property type="entry name" value="Periplasmic binding protein-like II"/>
    <property type="match status" value="1"/>
</dbReference>
<evidence type="ECO:0000313" key="2">
    <source>
        <dbReference type="EMBL" id="GAK58126.1"/>
    </source>
</evidence>
<keyword evidence="3" id="KW-1185">Reference proteome</keyword>
<protein>
    <submittedName>
        <fullName evidence="2">Putative amino acid ABC transporter</fullName>
    </submittedName>
</protein>
<dbReference type="AlphaFoldDB" id="A0A081C0M1"/>
<evidence type="ECO:0000313" key="3">
    <source>
        <dbReference type="Proteomes" id="UP000030661"/>
    </source>
</evidence>
<feature type="domain" description="Solute-binding protein family 3/N-terminal" evidence="1">
    <location>
        <begin position="21"/>
        <end position="255"/>
    </location>
</feature>
<accession>A0A081C0M1</accession>
<dbReference type="Gene3D" id="3.40.190.10">
    <property type="entry name" value="Periplasmic binding protein-like II"/>
    <property type="match status" value="2"/>
</dbReference>
<organism evidence="2">
    <name type="scientific">Vecturithrix granuli</name>
    <dbReference type="NCBI Taxonomy" id="1499967"/>
    <lineage>
        <taxon>Bacteria</taxon>
        <taxon>Candidatus Moduliflexota</taxon>
        <taxon>Candidatus Vecturitrichia</taxon>
        <taxon>Candidatus Vecturitrichales</taxon>
        <taxon>Candidatus Vecturitrichaceae</taxon>
        <taxon>Candidatus Vecturithrix</taxon>
    </lineage>
</organism>
<dbReference type="STRING" id="1499967.U27_05099"/>
<dbReference type="PANTHER" id="PTHR38834:SF3">
    <property type="entry name" value="SOLUTE-BINDING PROTEIN FAMILY 3_N-TERMINAL DOMAIN-CONTAINING PROTEIN"/>
    <property type="match status" value="1"/>
</dbReference>